<comment type="catalytic activity">
    <reaction evidence="4">
        <text>1D-myo-inositol 2-(L-cysteinylamino)-2-deoxy-alpha-D-glucopyranoside + acetyl-CoA = mycothiol + CoA + H(+)</text>
        <dbReference type="Rhea" id="RHEA:26172"/>
        <dbReference type="ChEBI" id="CHEBI:15378"/>
        <dbReference type="ChEBI" id="CHEBI:16768"/>
        <dbReference type="ChEBI" id="CHEBI:57287"/>
        <dbReference type="ChEBI" id="CHEBI:57288"/>
        <dbReference type="ChEBI" id="CHEBI:58887"/>
        <dbReference type="EC" id="2.3.1.189"/>
    </reaction>
</comment>
<feature type="binding site" evidence="4">
    <location>
        <position position="267"/>
    </location>
    <ligand>
        <name>1D-myo-inositol 2-(L-cysteinylamino)-2-deoxy-alpha-D-glucopyranoside</name>
        <dbReference type="ChEBI" id="CHEBI:58887"/>
    </ligand>
</feature>
<name>A0A7W7C4Y7_9PSEU</name>
<dbReference type="HAMAP" id="MF_01698">
    <property type="entry name" value="MshD"/>
    <property type="match status" value="1"/>
</dbReference>
<reference evidence="6 7" key="1">
    <citation type="submission" date="2020-08" db="EMBL/GenBank/DDBJ databases">
        <title>Sequencing the genomes of 1000 actinobacteria strains.</title>
        <authorList>
            <person name="Klenk H.-P."/>
        </authorList>
    </citation>
    <scope>NUCLEOTIDE SEQUENCE [LARGE SCALE GENOMIC DNA]</scope>
    <source>
        <strain evidence="6 7">DSM 44230</strain>
    </source>
</reference>
<dbReference type="GO" id="GO:0035447">
    <property type="term" value="F:mycothiol synthase activity"/>
    <property type="evidence" value="ECO:0007669"/>
    <property type="project" value="UniProtKB-UniRule"/>
</dbReference>
<sequence>MVQMTWAGQLSPDEAAAVRSLVAAAAEADGRAPVGEHVLMTLSGEHLLARQADGQLGGYVNLDRDNDGRYVAELAVHPGHRRRGLGTELVTQLLQRAGEGDLRIWAHGDHPGGQAIGARLGFTRARDLWRMRMAFTGELPERALPDGLSLRAFVPGQDEAAVVEVNNKAFSWHPEQGGWTTADIELREAESWFDPAGFFLAVRDGRIVGFHWTKVHAARPDTGNQPIGEVYVVGVDPDAQGGGLGSVLTLAGLRHLRERGLPSVMLYVESDNTTAIRVYEKLGFAHWDSDVQYARSR</sequence>
<dbReference type="InterPro" id="IPR016181">
    <property type="entry name" value="Acyl_CoA_acyltransferase"/>
</dbReference>
<keyword evidence="1 4" id="KW-0808">Transferase</keyword>
<evidence type="ECO:0000256" key="2">
    <source>
        <dbReference type="ARBA" id="ARBA00022737"/>
    </source>
</evidence>
<dbReference type="PANTHER" id="PTHR43617:SF31">
    <property type="entry name" value="MYCOTHIOL ACETYLTRANSFERASE"/>
    <property type="match status" value="1"/>
</dbReference>
<feature type="binding site" evidence="4">
    <location>
        <begin position="233"/>
        <end position="235"/>
    </location>
    <ligand>
        <name>acetyl-CoA</name>
        <dbReference type="ChEBI" id="CHEBI:57288"/>
        <label>2</label>
    </ligand>
</feature>
<dbReference type="InterPro" id="IPR050276">
    <property type="entry name" value="MshD_Acetyltransferase"/>
</dbReference>
<dbReference type="SUPFAM" id="SSF55729">
    <property type="entry name" value="Acyl-CoA N-acyltransferases (Nat)"/>
    <property type="match status" value="1"/>
</dbReference>
<proteinExistence type="inferred from homology"/>
<accession>A0A7W7C4Y7</accession>
<dbReference type="NCBIfam" id="TIGR03448">
    <property type="entry name" value="mycothiol_MshD"/>
    <property type="match status" value="1"/>
</dbReference>
<feature type="binding site" evidence="4">
    <location>
        <position position="214"/>
    </location>
    <ligand>
        <name>1D-myo-inositol 2-(L-cysteinylamino)-2-deoxy-alpha-D-glucopyranoside</name>
        <dbReference type="ChEBI" id="CHEBI:58887"/>
    </ligand>
</feature>
<dbReference type="PROSITE" id="PS51186">
    <property type="entry name" value="GNAT"/>
    <property type="match status" value="2"/>
</dbReference>
<dbReference type="Pfam" id="PF00583">
    <property type="entry name" value="Acetyltransf_1"/>
    <property type="match status" value="2"/>
</dbReference>
<comment type="similarity">
    <text evidence="4">Belongs to the acetyltransferase family. MshD subfamily.</text>
</comment>
<dbReference type="InterPro" id="IPR000182">
    <property type="entry name" value="GNAT_dom"/>
</dbReference>
<evidence type="ECO:0000259" key="5">
    <source>
        <dbReference type="PROSITE" id="PS51186"/>
    </source>
</evidence>
<gene>
    <name evidence="4" type="primary">mshD</name>
    <name evidence="6" type="ORF">HNR67_000755</name>
</gene>
<comment type="function">
    <text evidence="4">Catalyzes the transfer of acetyl from acetyl-CoA to desacetylmycothiol (Cys-GlcN-Ins) to form mycothiol.</text>
</comment>
<feature type="binding site" evidence="4">
    <location>
        <position position="175"/>
    </location>
    <ligand>
        <name>1D-myo-inositol 2-(L-cysteinylamino)-2-deoxy-alpha-D-glucopyranoside</name>
        <dbReference type="ChEBI" id="CHEBI:58887"/>
    </ligand>
</feature>
<feature type="binding site" evidence="4">
    <location>
        <position position="36"/>
    </location>
    <ligand>
        <name>1D-myo-inositol 2-(L-cysteinylamino)-2-deoxy-alpha-D-glucopyranoside</name>
        <dbReference type="ChEBI" id="CHEBI:58887"/>
    </ligand>
</feature>
<dbReference type="CDD" id="cd04301">
    <property type="entry name" value="NAT_SF"/>
    <property type="match status" value="2"/>
</dbReference>
<protein>
    <recommendedName>
        <fullName evidence="4">Mycothiol acetyltransferase</fullName>
        <shortName evidence="4">MSH acetyltransferase</shortName>
        <ecNumber evidence="4">2.3.1.189</ecNumber>
    </recommendedName>
    <alternativeName>
        <fullName evidence="4">Mycothiol synthase</fullName>
    </alternativeName>
</protein>
<feature type="binding site" evidence="4">
    <location>
        <begin position="240"/>
        <end position="246"/>
    </location>
    <ligand>
        <name>acetyl-CoA</name>
        <dbReference type="ChEBI" id="CHEBI:57288"/>
        <label>2</label>
    </ligand>
</feature>
<dbReference type="Proteomes" id="UP000533598">
    <property type="component" value="Unassembled WGS sequence"/>
</dbReference>
<dbReference type="EC" id="2.3.1.189" evidence="4"/>
<keyword evidence="3 4" id="KW-0012">Acyltransferase</keyword>
<dbReference type="Gene3D" id="3.40.630.30">
    <property type="match status" value="1"/>
</dbReference>
<evidence type="ECO:0000313" key="7">
    <source>
        <dbReference type="Proteomes" id="UP000533598"/>
    </source>
</evidence>
<dbReference type="PIRSF" id="PIRSF021524">
    <property type="entry name" value="MSH_acetyltransferase"/>
    <property type="match status" value="1"/>
</dbReference>
<feature type="binding site" evidence="4">
    <location>
        <begin position="272"/>
        <end position="277"/>
    </location>
    <ligand>
        <name>acetyl-CoA</name>
        <dbReference type="ChEBI" id="CHEBI:57288"/>
        <label>2</label>
    </ligand>
</feature>
<feature type="domain" description="N-acetyltransferase" evidence="5">
    <location>
        <begin position="1"/>
        <end position="138"/>
    </location>
</feature>
<dbReference type="PANTHER" id="PTHR43617">
    <property type="entry name" value="L-AMINO ACID N-ACETYLTRANSFERASE"/>
    <property type="match status" value="1"/>
</dbReference>
<dbReference type="EMBL" id="JACHMH010000001">
    <property type="protein sequence ID" value="MBB4674637.1"/>
    <property type="molecule type" value="Genomic_DNA"/>
</dbReference>
<evidence type="ECO:0000256" key="4">
    <source>
        <dbReference type="HAMAP-Rule" id="MF_01698"/>
    </source>
</evidence>
<organism evidence="6 7">
    <name type="scientific">Crossiella cryophila</name>
    <dbReference type="NCBI Taxonomy" id="43355"/>
    <lineage>
        <taxon>Bacteria</taxon>
        <taxon>Bacillati</taxon>
        <taxon>Actinomycetota</taxon>
        <taxon>Actinomycetes</taxon>
        <taxon>Pseudonocardiales</taxon>
        <taxon>Pseudonocardiaceae</taxon>
        <taxon>Crossiella</taxon>
    </lineage>
</organism>
<comment type="subunit">
    <text evidence="4">Monomer.</text>
</comment>
<feature type="binding site" evidence="4">
    <location>
        <position position="229"/>
    </location>
    <ligand>
        <name>1D-myo-inositol 2-(L-cysteinylamino)-2-deoxy-alpha-D-glucopyranoside</name>
        <dbReference type="ChEBI" id="CHEBI:58887"/>
    </ligand>
</feature>
<dbReference type="GO" id="GO:0008999">
    <property type="term" value="F:protein-N-terminal-alanine acetyltransferase activity"/>
    <property type="evidence" value="ECO:0007669"/>
    <property type="project" value="TreeGrafter"/>
</dbReference>
<keyword evidence="7" id="KW-1185">Reference proteome</keyword>
<evidence type="ECO:0000256" key="1">
    <source>
        <dbReference type="ARBA" id="ARBA00022679"/>
    </source>
</evidence>
<feature type="binding site" evidence="4">
    <location>
        <begin position="74"/>
        <end position="76"/>
    </location>
    <ligand>
        <name>acetyl-CoA</name>
        <dbReference type="ChEBI" id="CHEBI:57288"/>
        <label>1</label>
    </ligand>
</feature>
<dbReference type="RefSeq" id="WP_407645110.1">
    <property type="nucleotide sequence ID" value="NZ_BAAAUI010000003.1"/>
</dbReference>
<evidence type="ECO:0000256" key="3">
    <source>
        <dbReference type="ARBA" id="ARBA00023315"/>
    </source>
</evidence>
<evidence type="ECO:0000313" key="6">
    <source>
        <dbReference type="EMBL" id="MBB4674637.1"/>
    </source>
</evidence>
<feature type="domain" description="N-acetyltransferase" evidence="5">
    <location>
        <begin position="148"/>
        <end position="297"/>
    </location>
</feature>
<dbReference type="GO" id="GO:0010125">
    <property type="term" value="P:mycothiol biosynthetic process"/>
    <property type="evidence" value="ECO:0007669"/>
    <property type="project" value="UniProtKB-UniRule"/>
</dbReference>
<keyword evidence="2 4" id="KW-0677">Repeat</keyword>
<comment type="caution">
    <text evidence="6">The sequence shown here is derived from an EMBL/GenBank/DDBJ whole genome shotgun (WGS) entry which is preliminary data.</text>
</comment>
<dbReference type="InterPro" id="IPR017813">
    <property type="entry name" value="Mycothiol_AcTrfase"/>
</dbReference>
<feature type="binding site" evidence="4">
    <location>
        <begin position="82"/>
        <end position="87"/>
    </location>
    <ligand>
        <name>acetyl-CoA</name>
        <dbReference type="ChEBI" id="CHEBI:57288"/>
        <label>1</label>
    </ligand>
</feature>
<dbReference type="AlphaFoldDB" id="A0A7W7C4Y7"/>